<feature type="region of interest" description="Disordered" evidence="1">
    <location>
        <begin position="42"/>
        <end position="85"/>
    </location>
</feature>
<evidence type="ECO:0000256" key="1">
    <source>
        <dbReference type="SAM" id="MobiDB-lite"/>
    </source>
</evidence>
<evidence type="ECO:0000313" key="2">
    <source>
        <dbReference type="EMBL" id="USL89268.1"/>
    </source>
</evidence>
<keyword evidence="3" id="KW-1185">Reference proteome</keyword>
<organism evidence="2 3">
    <name type="scientific">Bacillus phage vB_BceS_LY1</name>
    <dbReference type="NCBI Taxonomy" id="2950459"/>
    <lineage>
        <taxon>Viruses</taxon>
        <taxon>Duplodnaviria</taxon>
        <taxon>Heunggongvirae</taxon>
        <taxon>Uroviricota</taxon>
        <taxon>Caudoviricetes</taxon>
        <taxon>Gutmannvirinae</taxon>
        <taxon>Layangavirus</taxon>
        <taxon>Layangavirus LY1</taxon>
    </lineage>
</organism>
<name>A0AAE9S290_9CAUD</name>
<sequence length="221" mass="24305">MKIQVVIEATSIQEYTEAIQALAAGYKVTIVKEENTYAEASKAVDSDEVKVAEEKPKKNTVKAPKEEKNTAAPKAEDKVSEEKTEAPKYGFPAVKQIAMKLSKITDGKAEVKALLEHYSVTKLSDLAESQYDDFHADATQLIADHDNAPAKEDKPKDNVEDVPSDDKEITLEMIRSKAKELSVAGFKEEIKAALKEIGAPALTKIPKDQYASFYEAMGNIQ</sequence>
<evidence type="ECO:0000313" key="3">
    <source>
        <dbReference type="Proteomes" id="UP001214971"/>
    </source>
</evidence>
<dbReference type="Proteomes" id="UP001214971">
    <property type="component" value="Segment"/>
</dbReference>
<reference evidence="2" key="1">
    <citation type="submission" date="2022-04" db="EMBL/GenBank/DDBJ databases">
        <authorList>
            <person name="Yang M."/>
            <person name="Tan S."/>
        </authorList>
    </citation>
    <scope>NUCLEOTIDE SEQUENCE</scope>
</reference>
<accession>A0AAE9S290</accession>
<dbReference type="EMBL" id="ON366410">
    <property type="protein sequence ID" value="USL89268.1"/>
    <property type="molecule type" value="Genomic_DNA"/>
</dbReference>
<protein>
    <submittedName>
        <fullName evidence="2">Uncharacterized protein</fullName>
    </submittedName>
</protein>
<proteinExistence type="predicted"/>
<gene>
    <name evidence="2" type="ORF">vBBceSLY1_00049</name>
</gene>